<dbReference type="Proteomes" id="UP000594001">
    <property type="component" value="Chromosome"/>
</dbReference>
<dbReference type="InterPro" id="IPR027417">
    <property type="entry name" value="P-loop_NTPase"/>
</dbReference>
<dbReference type="GO" id="GO:0006270">
    <property type="term" value="P:DNA replication initiation"/>
    <property type="evidence" value="ECO:0007669"/>
    <property type="project" value="TreeGrafter"/>
</dbReference>
<dbReference type="PANTHER" id="PTHR30050">
    <property type="entry name" value="CHROMOSOMAL REPLICATION INITIATOR PROTEIN DNAA"/>
    <property type="match status" value="1"/>
</dbReference>
<sequence>MDQSPKQYTLPLIQEPDFTSYSYFVSQSNKAAYRLVELWPEWSFKYYVIVGPVGHGKTHLGHILRDLTHGVFINAAEIDANVLETIKPKETYVVDDIHLVQQPALLFHFYNLTLENDCNVVYLSGKAPGQYDMGLPDLNSRFRSLAVIELPQPDDDLCRAIIRKVFLDLQINVADEVVEYMLAHMSRSLTDIHYNIQLLNQQSMELKRNITIPFIKSLDGTK</sequence>
<dbReference type="KEGG" id="pbal:CPBP_00926"/>
<protein>
    <submittedName>
        <fullName evidence="2">DnaA regulatory inactivator Hda</fullName>
    </submittedName>
</protein>
<keyword evidence="3" id="KW-1185">Reference proteome</keyword>
<organism evidence="2 3">
    <name type="scientific">Candidatus Bodocaedibacter vickermanii</name>
    <dbReference type="NCBI Taxonomy" id="2741701"/>
    <lineage>
        <taxon>Bacteria</taxon>
        <taxon>Pseudomonadati</taxon>
        <taxon>Pseudomonadota</taxon>
        <taxon>Alphaproteobacteria</taxon>
        <taxon>Holosporales</taxon>
        <taxon>Candidatus Paracaedibacteraceae</taxon>
        <taxon>Candidatus Bodocaedibacter</taxon>
    </lineage>
</organism>
<proteinExistence type="predicted"/>
<evidence type="ECO:0000313" key="3">
    <source>
        <dbReference type="Proteomes" id="UP000594001"/>
    </source>
</evidence>
<dbReference type="GO" id="GO:0003688">
    <property type="term" value="F:DNA replication origin binding"/>
    <property type="evidence" value="ECO:0007669"/>
    <property type="project" value="TreeGrafter"/>
</dbReference>
<dbReference type="Gene3D" id="1.10.8.60">
    <property type="match status" value="1"/>
</dbReference>
<evidence type="ECO:0000259" key="1">
    <source>
        <dbReference type="Pfam" id="PF22688"/>
    </source>
</evidence>
<dbReference type="SUPFAM" id="SSF52540">
    <property type="entry name" value="P-loop containing nucleoside triphosphate hydrolases"/>
    <property type="match status" value="1"/>
</dbReference>
<dbReference type="Pfam" id="PF22688">
    <property type="entry name" value="Hda_lid"/>
    <property type="match status" value="1"/>
</dbReference>
<gene>
    <name evidence="2" type="primary">hda</name>
    <name evidence="2" type="ORF">CPBP_00926</name>
</gene>
<dbReference type="GO" id="GO:0005886">
    <property type="term" value="C:plasma membrane"/>
    <property type="evidence" value="ECO:0007669"/>
    <property type="project" value="TreeGrafter"/>
</dbReference>
<dbReference type="Gene3D" id="3.40.50.300">
    <property type="entry name" value="P-loop containing nucleotide triphosphate hydrolases"/>
    <property type="match status" value="1"/>
</dbReference>
<dbReference type="PANTHER" id="PTHR30050:SF5">
    <property type="entry name" value="DNAA REGULATORY INACTIVATOR HDA"/>
    <property type="match status" value="1"/>
</dbReference>
<name>A0A7L9RUP0_9PROT</name>
<feature type="domain" description="Hda lid" evidence="1">
    <location>
        <begin position="170"/>
        <end position="217"/>
    </location>
</feature>
<dbReference type="EMBL" id="CP054719">
    <property type="protein sequence ID" value="QOL20145.1"/>
    <property type="molecule type" value="Genomic_DNA"/>
</dbReference>
<accession>A0A7L9RUP0</accession>
<dbReference type="RefSeq" id="WP_350331699.1">
    <property type="nucleotide sequence ID" value="NZ_CP054719.1"/>
</dbReference>
<dbReference type="AlphaFoldDB" id="A0A7L9RUP0"/>
<reference evidence="2 3" key="1">
    <citation type="submission" date="2020-06" db="EMBL/GenBank/DDBJ databases">
        <title>The endosymbiont of the kinetoplastid Bodo saltans is a Paracaedibacter-like alpha-proteobacterium possessing a putative toxin-antitoxin system.</title>
        <authorList>
            <person name="Midha S."/>
            <person name="Rigden D.J."/>
            <person name="Siozios S."/>
            <person name="Hurst G.D.D."/>
            <person name="Jackson A.P."/>
        </authorList>
    </citation>
    <scope>NUCLEOTIDE SEQUENCE [LARGE SCALE GENOMIC DNA]</scope>
    <source>
        <strain evidence="2">Lake Konstanz</strain>
    </source>
</reference>
<dbReference type="InterPro" id="IPR055199">
    <property type="entry name" value="Hda_lid"/>
</dbReference>
<evidence type="ECO:0000313" key="2">
    <source>
        <dbReference type="EMBL" id="QOL20145.1"/>
    </source>
</evidence>